<dbReference type="RefSeq" id="WP_055425271.1">
    <property type="nucleotide sequence ID" value="NZ_FCOR01000005.1"/>
</dbReference>
<evidence type="ECO:0000259" key="2">
    <source>
        <dbReference type="Pfam" id="PF12849"/>
    </source>
</evidence>
<dbReference type="InterPro" id="IPR024370">
    <property type="entry name" value="PBP_domain"/>
</dbReference>
<dbReference type="SUPFAM" id="SSF53850">
    <property type="entry name" value="Periplasmic binding protein-like II"/>
    <property type="match status" value="1"/>
</dbReference>
<name>A0A0X3ANX8_9FLAO</name>
<dbReference type="Gene3D" id="3.40.190.10">
    <property type="entry name" value="Periplasmic binding protein-like II"/>
    <property type="match status" value="3"/>
</dbReference>
<feature type="domain" description="PBP" evidence="2">
    <location>
        <begin position="33"/>
        <end position="256"/>
    </location>
</feature>
<dbReference type="InterPro" id="IPR050811">
    <property type="entry name" value="Phosphate_ABC_transporter"/>
</dbReference>
<gene>
    <name evidence="3" type="ORF">Ga0061079_10510</name>
</gene>
<dbReference type="Pfam" id="PF12849">
    <property type="entry name" value="PBP_like_2"/>
    <property type="match status" value="1"/>
</dbReference>
<dbReference type="OrthoDB" id="1450880at2"/>
<accession>A0A0X3ANX8</accession>
<dbReference type="PANTHER" id="PTHR30570">
    <property type="entry name" value="PERIPLASMIC PHOSPHATE BINDING COMPONENT OF PHOSPHATE ABC TRANSPORTER"/>
    <property type="match status" value="1"/>
</dbReference>
<keyword evidence="1" id="KW-0732">Signal</keyword>
<dbReference type="Proteomes" id="UP000182761">
    <property type="component" value="Unassembled WGS sequence"/>
</dbReference>
<protein>
    <submittedName>
        <fullName evidence="3">Phosphate transport system substrate-binding protein</fullName>
    </submittedName>
</protein>
<keyword evidence="4" id="KW-1185">Reference proteome</keyword>
<evidence type="ECO:0000313" key="3">
    <source>
        <dbReference type="EMBL" id="CVK16056.1"/>
    </source>
</evidence>
<sequence>MNNRLLFSPILFLAFLFICISCQEDIIKKKAYRQGTITLAIDPSLMNLGSALVDVFQSSYPESKILFKPEVEDLVIADLLNGKVPIAMTTRDLTLEEAKILYNHSNVNCISTQIACDATIFVVSKESSINEIDLTSLKSKIISDESKFVFDGGNSSNFNNLKKKIGFKLVKNQKIKSFSNGKEVINFVSKNISYIGIIGLDVLSEADNKEVKQFLSKVKVLPIKKKDAELIYPTIPNLREGIYPFTRRVFLLNAEDSFKVGSSFSRFCGSQRGQLIVKRAGLQPYYLYERRIELH</sequence>
<dbReference type="EMBL" id="FCOR01000005">
    <property type="protein sequence ID" value="CVK16056.1"/>
    <property type="molecule type" value="Genomic_DNA"/>
</dbReference>
<evidence type="ECO:0000256" key="1">
    <source>
        <dbReference type="ARBA" id="ARBA00022729"/>
    </source>
</evidence>
<proteinExistence type="predicted"/>
<organism evidence="3 4">
    <name type="scientific">Apibacter mensalis</name>
    <dbReference type="NCBI Taxonomy" id="1586267"/>
    <lineage>
        <taxon>Bacteria</taxon>
        <taxon>Pseudomonadati</taxon>
        <taxon>Bacteroidota</taxon>
        <taxon>Flavobacteriia</taxon>
        <taxon>Flavobacteriales</taxon>
        <taxon>Weeksellaceae</taxon>
        <taxon>Apibacter</taxon>
    </lineage>
</organism>
<reference evidence="3 4" key="1">
    <citation type="submission" date="2016-01" db="EMBL/GenBank/DDBJ databases">
        <authorList>
            <person name="McClelland M."/>
            <person name="Jain A."/>
            <person name="Saraogi P."/>
            <person name="Mendelson R."/>
            <person name="Westerman R."/>
            <person name="SanMiguel P."/>
            <person name="Csonka L."/>
        </authorList>
    </citation>
    <scope>NUCLEOTIDE SEQUENCE [LARGE SCALE GENOMIC DNA]</scope>
    <source>
        <strain evidence="3 4">R-53146</strain>
    </source>
</reference>
<dbReference type="STRING" id="1586267.GCA_001418685_00895"/>
<dbReference type="AlphaFoldDB" id="A0A0X3ANX8"/>
<evidence type="ECO:0000313" key="4">
    <source>
        <dbReference type="Proteomes" id="UP000182761"/>
    </source>
</evidence>
<dbReference type="PANTHER" id="PTHR30570:SF1">
    <property type="entry name" value="PHOSPHATE-BINDING PROTEIN PSTS"/>
    <property type="match status" value="1"/>
</dbReference>